<evidence type="ECO:0008006" key="3">
    <source>
        <dbReference type="Google" id="ProtNLM"/>
    </source>
</evidence>
<gene>
    <name evidence="1" type="ORF">Godav_018278</name>
</gene>
<sequence length="190" mass="22159">MENGIAGLRIDVEEEEAWLINGGAKTQKLMHEYFLVGCFLTANLGEKRFLFKFYHELDISRGHKWASWTFNNHLLVFHWLKDSEDPMEFGAFFGFFVEYDAKQISRGFKDFMRVQRNIKLGWNLFMRAPGRRVITTPSIWLREDDGSELYGKKLGRKIGGGTLGGSKGLQWTQDVEDTSIEELDRKKRLR</sequence>
<keyword evidence="2" id="KW-1185">Reference proteome</keyword>
<evidence type="ECO:0000313" key="2">
    <source>
        <dbReference type="Proteomes" id="UP000593561"/>
    </source>
</evidence>
<dbReference type="Proteomes" id="UP000593561">
    <property type="component" value="Unassembled WGS sequence"/>
</dbReference>
<proteinExistence type="predicted"/>
<accession>A0A7J8QVW5</accession>
<organism evidence="1 2">
    <name type="scientific">Gossypium davidsonii</name>
    <name type="common">Davidson's cotton</name>
    <name type="synonym">Gossypium klotzschianum subsp. davidsonii</name>
    <dbReference type="NCBI Taxonomy" id="34287"/>
    <lineage>
        <taxon>Eukaryota</taxon>
        <taxon>Viridiplantae</taxon>
        <taxon>Streptophyta</taxon>
        <taxon>Embryophyta</taxon>
        <taxon>Tracheophyta</taxon>
        <taxon>Spermatophyta</taxon>
        <taxon>Magnoliopsida</taxon>
        <taxon>eudicotyledons</taxon>
        <taxon>Gunneridae</taxon>
        <taxon>Pentapetalae</taxon>
        <taxon>rosids</taxon>
        <taxon>malvids</taxon>
        <taxon>Malvales</taxon>
        <taxon>Malvaceae</taxon>
        <taxon>Malvoideae</taxon>
        <taxon>Gossypium</taxon>
    </lineage>
</organism>
<dbReference type="EMBL" id="JABFAC010000001">
    <property type="protein sequence ID" value="MBA0605737.1"/>
    <property type="molecule type" value="Genomic_DNA"/>
</dbReference>
<name>A0A7J8QVW5_GOSDV</name>
<reference evidence="1 2" key="1">
    <citation type="journal article" date="2019" name="Genome Biol. Evol.">
        <title>Insights into the evolution of the New World diploid cottons (Gossypium, subgenus Houzingenia) based on genome sequencing.</title>
        <authorList>
            <person name="Grover C.E."/>
            <person name="Arick M.A. 2nd"/>
            <person name="Thrash A."/>
            <person name="Conover J.L."/>
            <person name="Sanders W.S."/>
            <person name="Peterson D.G."/>
            <person name="Frelichowski J.E."/>
            <person name="Scheffler J.A."/>
            <person name="Scheffler B.E."/>
            <person name="Wendel J.F."/>
        </authorList>
    </citation>
    <scope>NUCLEOTIDE SEQUENCE [LARGE SCALE GENOMIC DNA]</scope>
    <source>
        <strain evidence="1">27</strain>
        <tissue evidence="1">Leaf</tissue>
    </source>
</reference>
<evidence type="ECO:0000313" key="1">
    <source>
        <dbReference type="EMBL" id="MBA0605737.1"/>
    </source>
</evidence>
<comment type="caution">
    <text evidence="1">The sequence shown here is derived from an EMBL/GenBank/DDBJ whole genome shotgun (WGS) entry which is preliminary data.</text>
</comment>
<feature type="non-terminal residue" evidence="1">
    <location>
        <position position="1"/>
    </location>
</feature>
<dbReference type="AlphaFoldDB" id="A0A7J8QVW5"/>
<protein>
    <recommendedName>
        <fullName evidence="3">DUF4283 domain-containing protein</fullName>
    </recommendedName>
</protein>